<dbReference type="GO" id="GO:0005829">
    <property type="term" value="C:cytosol"/>
    <property type="evidence" value="ECO:0007669"/>
    <property type="project" value="TreeGrafter"/>
</dbReference>
<dbReference type="Gene3D" id="3.40.50.300">
    <property type="entry name" value="P-loop containing nucleotide triphosphate hydrolases"/>
    <property type="match status" value="1"/>
</dbReference>
<sequence length="487" mass="54579">MSENKPISKERSKDKQVEQIAITPHSIEAEQAVLGGIMLSNEHWDSVAERVQPSDFYNYAHRIIFEQMTELMRNNRPIDIITLDQALKDKGVLQDVGGFAYLAELSKNTPSAANILAYADIVRDRSDLRSVISAGNSIAEMAYHTQGRNAKEVLDEAERIVFDIAEKRGSGSEGPQNVDDILMSTLARIEILSKNRNNGGVTGVTTGFTDLNRKTAGLQPSDLIIVAARPSMGKTTFAMNLCENASLMDVEDPTDLDEQGRPKKKPAKPVLIFSLEMPADQIMMRMLASLSRVDQTKIRTGQIHDDEDWAKISSTMAILQERRNIFIDDSSGLTPTEVRSRARRVYRENNGLSLIMVDYLQLMRAPGFSENRTLEIAEISRSLKALAKELQVPVVALSQLNRSLEQRADKRPVNSDLRESGSIEQDADLIMFIYRDEVYNDNSDLKGVAEIIIGKQRNGPIGRVRLTFQGQYSRFDNYAGPEYDDEY</sequence>
<dbReference type="InterPro" id="IPR027417">
    <property type="entry name" value="P-loop_NTPase"/>
</dbReference>
<dbReference type="EMBL" id="QEPN01000002">
    <property type="protein sequence ID" value="RDE73149.1"/>
    <property type="molecule type" value="Genomic_DNA"/>
</dbReference>
<organism evidence="15 16">
    <name type="scientific">Haemophilus sputorum</name>
    <dbReference type="NCBI Taxonomy" id="1078480"/>
    <lineage>
        <taxon>Bacteria</taxon>
        <taxon>Pseudomonadati</taxon>
        <taxon>Pseudomonadota</taxon>
        <taxon>Gammaproteobacteria</taxon>
        <taxon>Pasteurellales</taxon>
        <taxon>Pasteurellaceae</taxon>
        <taxon>Haemophilus</taxon>
    </lineage>
</organism>
<reference evidence="15 16" key="1">
    <citation type="submission" date="2018-05" db="EMBL/GenBank/DDBJ databases">
        <title>Draft Genome Sequences for a Diverse set of 7 Haemophilus Species.</title>
        <authorList>
            <person name="Nichols M."/>
            <person name="Topaz N."/>
            <person name="Wang X."/>
            <person name="Wang X."/>
            <person name="Boxrud D."/>
        </authorList>
    </citation>
    <scope>NUCLEOTIDE SEQUENCE [LARGE SCALE GENOMIC DNA]</scope>
    <source>
        <strain evidence="15 16">C2002001239</strain>
    </source>
</reference>
<comment type="similarity">
    <text evidence="1 13">Belongs to the helicase family. DnaB subfamily.</text>
</comment>
<evidence type="ECO:0000313" key="16">
    <source>
        <dbReference type="Proteomes" id="UP000253872"/>
    </source>
</evidence>
<evidence type="ECO:0000256" key="6">
    <source>
        <dbReference type="ARBA" id="ARBA00022806"/>
    </source>
</evidence>
<accession>A0A369YEB3</accession>
<dbReference type="NCBIfam" id="NF005369">
    <property type="entry name" value="PRK06904.1"/>
    <property type="match status" value="1"/>
</dbReference>
<dbReference type="STRING" id="1035839.GCA_000238795_00537"/>
<keyword evidence="5 13" id="KW-0378">Hydrolase</keyword>
<evidence type="ECO:0000256" key="1">
    <source>
        <dbReference type="ARBA" id="ARBA00008428"/>
    </source>
</evidence>
<dbReference type="Pfam" id="PF00772">
    <property type="entry name" value="DnaB"/>
    <property type="match status" value="1"/>
</dbReference>
<dbReference type="InterPro" id="IPR007692">
    <property type="entry name" value="DNA_helicase_DnaB"/>
</dbReference>
<comment type="catalytic activity">
    <reaction evidence="11 13">
        <text>ATP + H2O = ADP + phosphate + H(+)</text>
        <dbReference type="Rhea" id="RHEA:13065"/>
        <dbReference type="ChEBI" id="CHEBI:15377"/>
        <dbReference type="ChEBI" id="CHEBI:15378"/>
        <dbReference type="ChEBI" id="CHEBI:30616"/>
        <dbReference type="ChEBI" id="CHEBI:43474"/>
        <dbReference type="ChEBI" id="CHEBI:456216"/>
        <dbReference type="EC" id="5.6.2.3"/>
    </reaction>
</comment>
<dbReference type="Gene3D" id="1.10.860.10">
    <property type="entry name" value="DNAb Helicase, Chain A"/>
    <property type="match status" value="1"/>
</dbReference>
<dbReference type="InterPro" id="IPR036185">
    <property type="entry name" value="DNA_heli_DnaB-like_N_sf"/>
</dbReference>
<evidence type="ECO:0000256" key="10">
    <source>
        <dbReference type="ARBA" id="ARBA00044932"/>
    </source>
</evidence>
<dbReference type="InterPro" id="IPR007693">
    <property type="entry name" value="DNA_helicase_DnaB-like_N"/>
</dbReference>
<evidence type="ECO:0000259" key="14">
    <source>
        <dbReference type="PROSITE" id="PS51199"/>
    </source>
</evidence>
<dbReference type="PANTHER" id="PTHR30153:SF2">
    <property type="entry name" value="REPLICATIVE DNA HELICASE"/>
    <property type="match status" value="1"/>
</dbReference>
<dbReference type="CDD" id="cd00984">
    <property type="entry name" value="DnaB_C"/>
    <property type="match status" value="1"/>
</dbReference>
<evidence type="ECO:0000256" key="7">
    <source>
        <dbReference type="ARBA" id="ARBA00022840"/>
    </source>
</evidence>
<dbReference type="PANTHER" id="PTHR30153">
    <property type="entry name" value="REPLICATIVE DNA HELICASE DNAB"/>
    <property type="match status" value="1"/>
</dbReference>
<dbReference type="InterPro" id="IPR016136">
    <property type="entry name" value="DNA_helicase_N/primase_C"/>
</dbReference>
<feature type="domain" description="SF4 helicase" evidence="14">
    <location>
        <begin position="197"/>
        <end position="482"/>
    </location>
</feature>
<comment type="function">
    <text evidence="10 13">The main replicative DNA helicase, it participates in initiation and elongation during chromosome replication. Travels ahead of the DNA replisome, separating dsDNA into templates for DNA synthesis. A processive ATP-dependent 5'-3' DNA helicase it has DNA-dependent ATPase activity.</text>
</comment>
<evidence type="ECO:0000256" key="5">
    <source>
        <dbReference type="ARBA" id="ARBA00022801"/>
    </source>
</evidence>
<evidence type="ECO:0000256" key="12">
    <source>
        <dbReference type="NCBIfam" id="TIGR00665"/>
    </source>
</evidence>
<dbReference type="GO" id="GO:0003677">
    <property type="term" value="F:DNA binding"/>
    <property type="evidence" value="ECO:0007669"/>
    <property type="project" value="UniProtKB-UniRule"/>
</dbReference>
<evidence type="ECO:0000256" key="8">
    <source>
        <dbReference type="ARBA" id="ARBA00023125"/>
    </source>
</evidence>
<keyword evidence="4 13" id="KW-0547">Nucleotide-binding</keyword>
<evidence type="ECO:0000256" key="13">
    <source>
        <dbReference type="RuleBase" id="RU362085"/>
    </source>
</evidence>
<protein>
    <recommendedName>
        <fullName evidence="12 13">Replicative DNA helicase</fullName>
        <ecNumber evidence="12 13">5.6.2.3</ecNumber>
    </recommendedName>
</protein>
<keyword evidence="8 13" id="KW-0238">DNA-binding</keyword>
<dbReference type="FunFam" id="1.10.860.10:FF:000001">
    <property type="entry name" value="Replicative DNA helicase"/>
    <property type="match status" value="1"/>
</dbReference>
<evidence type="ECO:0000256" key="4">
    <source>
        <dbReference type="ARBA" id="ARBA00022741"/>
    </source>
</evidence>
<keyword evidence="6 13" id="KW-0347">Helicase</keyword>
<dbReference type="Proteomes" id="UP000253872">
    <property type="component" value="Unassembled WGS sequence"/>
</dbReference>
<keyword evidence="7 13" id="KW-0067">ATP-binding</keyword>
<evidence type="ECO:0000256" key="2">
    <source>
        <dbReference type="ARBA" id="ARBA00022515"/>
    </source>
</evidence>
<dbReference type="GO" id="GO:0005524">
    <property type="term" value="F:ATP binding"/>
    <property type="evidence" value="ECO:0007669"/>
    <property type="project" value="UniProtKB-UniRule"/>
</dbReference>
<keyword evidence="2 13" id="KW-0639">Primosome</keyword>
<evidence type="ECO:0000313" key="15">
    <source>
        <dbReference type="EMBL" id="RDE73149.1"/>
    </source>
</evidence>
<dbReference type="InterPro" id="IPR003593">
    <property type="entry name" value="AAA+_ATPase"/>
</dbReference>
<proteinExistence type="inferred from homology"/>
<dbReference type="FunFam" id="3.40.50.300:FF:000076">
    <property type="entry name" value="Replicative DNA helicase"/>
    <property type="match status" value="1"/>
</dbReference>
<dbReference type="EC" id="5.6.2.3" evidence="12 13"/>
<dbReference type="AlphaFoldDB" id="A0A369YEB3"/>
<dbReference type="RefSeq" id="WP_111402242.1">
    <property type="nucleotide sequence ID" value="NZ_CAURJL010000002.1"/>
</dbReference>
<dbReference type="GO" id="GO:0043139">
    <property type="term" value="F:5'-3' DNA helicase activity"/>
    <property type="evidence" value="ECO:0007669"/>
    <property type="project" value="UniProtKB-EC"/>
</dbReference>
<dbReference type="PROSITE" id="PS51199">
    <property type="entry name" value="SF4_HELICASE"/>
    <property type="match status" value="1"/>
</dbReference>
<gene>
    <name evidence="15" type="ORF">DPV93_03405</name>
</gene>
<dbReference type="NCBIfam" id="TIGR00665">
    <property type="entry name" value="DnaB"/>
    <property type="match status" value="1"/>
</dbReference>
<evidence type="ECO:0000256" key="11">
    <source>
        <dbReference type="ARBA" id="ARBA00048954"/>
    </source>
</evidence>
<keyword evidence="9" id="KW-0413">Isomerase</keyword>
<comment type="caution">
    <text evidence="15">The sequence shown here is derived from an EMBL/GenBank/DDBJ whole genome shotgun (WGS) entry which is preliminary data.</text>
</comment>
<dbReference type="SUPFAM" id="SSF48024">
    <property type="entry name" value="N-terminal domain of DnaB helicase"/>
    <property type="match status" value="1"/>
</dbReference>
<dbReference type="GO" id="GO:0042802">
    <property type="term" value="F:identical protein binding"/>
    <property type="evidence" value="ECO:0007669"/>
    <property type="project" value="UniProtKB-ARBA"/>
</dbReference>
<dbReference type="GO" id="GO:0016887">
    <property type="term" value="F:ATP hydrolysis activity"/>
    <property type="evidence" value="ECO:0007669"/>
    <property type="project" value="RHEA"/>
</dbReference>
<keyword evidence="3 13" id="KW-0235">DNA replication</keyword>
<evidence type="ECO:0000256" key="9">
    <source>
        <dbReference type="ARBA" id="ARBA00023235"/>
    </source>
</evidence>
<dbReference type="InterPro" id="IPR007694">
    <property type="entry name" value="DNA_helicase_DnaB-like_C"/>
</dbReference>
<dbReference type="GO" id="GO:1990077">
    <property type="term" value="C:primosome complex"/>
    <property type="evidence" value="ECO:0007669"/>
    <property type="project" value="UniProtKB-UniRule"/>
</dbReference>
<dbReference type="SUPFAM" id="SSF52540">
    <property type="entry name" value="P-loop containing nucleoside triphosphate hydrolases"/>
    <property type="match status" value="1"/>
</dbReference>
<name>A0A369YEB3_9PAST</name>
<dbReference type="SMART" id="SM00382">
    <property type="entry name" value="AAA"/>
    <property type="match status" value="1"/>
</dbReference>
<evidence type="ECO:0000256" key="3">
    <source>
        <dbReference type="ARBA" id="ARBA00022705"/>
    </source>
</evidence>
<dbReference type="Pfam" id="PF03796">
    <property type="entry name" value="DnaB_C"/>
    <property type="match status" value="1"/>
</dbReference>
<dbReference type="GO" id="GO:0006269">
    <property type="term" value="P:DNA replication, synthesis of primer"/>
    <property type="evidence" value="ECO:0007669"/>
    <property type="project" value="UniProtKB-UniRule"/>
</dbReference>
<dbReference type="NCBIfam" id="NF004384">
    <property type="entry name" value="PRK05748.1"/>
    <property type="match status" value="1"/>
</dbReference>